<organism evidence="2 3">
    <name type="scientific">Aureococcus anophagefferens</name>
    <name type="common">Harmful bloom alga</name>
    <dbReference type="NCBI Taxonomy" id="44056"/>
    <lineage>
        <taxon>Eukaryota</taxon>
        <taxon>Sar</taxon>
        <taxon>Stramenopiles</taxon>
        <taxon>Ochrophyta</taxon>
        <taxon>Pelagophyceae</taxon>
        <taxon>Pelagomonadales</taxon>
        <taxon>Pelagomonadaceae</taxon>
        <taxon>Aureococcus</taxon>
    </lineage>
</organism>
<evidence type="ECO:0000256" key="1">
    <source>
        <dbReference type="SAM" id="MobiDB-lite"/>
    </source>
</evidence>
<reference evidence="2 3" key="1">
    <citation type="submission" date="2024-03" db="EMBL/GenBank/DDBJ databases">
        <title>Aureococcus anophagefferens CCMP1851 and Kratosvirus quantuckense: Draft genome of a second virus-susceptible host strain in the model system.</title>
        <authorList>
            <person name="Chase E."/>
            <person name="Truchon A.R."/>
            <person name="Schepens W."/>
            <person name="Wilhelm S.W."/>
        </authorList>
    </citation>
    <scope>NUCLEOTIDE SEQUENCE [LARGE SCALE GENOMIC DNA]</scope>
    <source>
        <strain evidence="2 3">CCMP1851</strain>
    </source>
</reference>
<protein>
    <submittedName>
        <fullName evidence="2">Spectrin binding protein</fullName>
    </submittedName>
</protein>
<keyword evidence="3" id="KW-1185">Reference proteome</keyword>
<gene>
    <name evidence="2" type="ORF">SO694_00022043</name>
</gene>
<evidence type="ECO:0000313" key="2">
    <source>
        <dbReference type="EMBL" id="KAK7237801.1"/>
    </source>
</evidence>
<comment type="caution">
    <text evidence="2">The sequence shown here is derived from an EMBL/GenBank/DDBJ whole genome shotgun (WGS) entry which is preliminary data.</text>
</comment>
<feature type="compositionally biased region" description="Acidic residues" evidence="1">
    <location>
        <begin position="115"/>
        <end position="124"/>
    </location>
</feature>
<accession>A0ABR1FT03</accession>
<dbReference type="EMBL" id="JBBJCI010000231">
    <property type="protein sequence ID" value="KAK7237801.1"/>
    <property type="molecule type" value="Genomic_DNA"/>
</dbReference>
<feature type="compositionally biased region" description="Acidic residues" evidence="1">
    <location>
        <begin position="137"/>
        <end position="148"/>
    </location>
</feature>
<proteinExistence type="predicted"/>
<sequence>MCKVLLSHGASLDARVIADNNLEAFARSYRNLTLADLLAAVRAAGGWLPYVNAPRKELIALRQRLPALRDRGRAAPSSSVRVHERLFLDTPDDVFTSVLAFWRSDRDYFWRSDRDSDDDSDGDFDSDRDYSWRSDRDSDDDSDGDFDE</sequence>
<name>A0ABR1FT03_AURAN</name>
<evidence type="ECO:0000313" key="3">
    <source>
        <dbReference type="Proteomes" id="UP001363151"/>
    </source>
</evidence>
<feature type="region of interest" description="Disordered" evidence="1">
    <location>
        <begin position="110"/>
        <end position="148"/>
    </location>
</feature>
<feature type="compositionally biased region" description="Basic and acidic residues" evidence="1">
    <location>
        <begin position="125"/>
        <end position="136"/>
    </location>
</feature>
<dbReference type="Proteomes" id="UP001363151">
    <property type="component" value="Unassembled WGS sequence"/>
</dbReference>